<evidence type="ECO:0000313" key="3">
    <source>
        <dbReference type="Proteomes" id="UP000286974"/>
    </source>
</evidence>
<dbReference type="AlphaFoldDB" id="A0A401FPH9"/>
<proteinExistence type="predicted"/>
<evidence type="ECO:0000256" key="1">
    <source>
        <dbReference type="SAM" id="MobiDB-lite"/>
    </source>
</evidence>
<accession>A0A401FPH9</accession>
<protein>
    <submittedName>
        <fullName evidence="2">Phage capsid protein</fullName>
    </submittedName>
</protein>
<feature type="region of interest" description="Disordered" evidence="1">
    <location>
        <begin position="338"/>
        <end position="357"/>
    </location>
</feature>
<dbReference type="RefSeq" id="WP_125008940.1">
    <property type="nucleotide sequence ID" value="NZ_BEXA01000008.1"/>
</dbReference>
<sequence>MAAFSGNVTDLSANFIPEVWLQWVYDKTTETNNFFKSGIIAQDPVLGSSLLGQGLYVTIPHTRAIDSSIASQPWDNKHDITTNSLTSGIDNDVKIYESQSFGNSDWDDMVTGARTLDQITAQFVDYWGSVDTQRLIQVLNATFLNADIATAKSFHVGAEKDFAATDFVKAMARMGDVANNQVSKIAVNSGVYNFMVNQNLIDFVQPSEGATPIANYNGMAIVQDDKLPLATDGTAAAYIFAPGAVDYSTAVGPNGISVTRDEMAQGGISAITHKRVVTTHIAGTGADMAVEANPLNWKADLEAGGKALYKPINDVRDIQVIKYGFKIDPDFVVPGVNSPAPAKTSGSTSSSSSTSSK</sequence>
<comment type="caution">
    <text evidence="2">The sequence shown here is derived from an EMBL/GenBank/DDBJ whole genome shotgun (WGS) entry which is preliminary data.</text>
</comment>
<gene>
    <name evidence="2" type="ORF">NBRC111893_2418</name>
</gene>
<name>A0A401FPH9_9LACO</name>
<keyword evidence="3" id="KW-1185">Reference proteome</keyword>
<reference evidence="2 3" key="1">
    <citation type="submission" date="2017-11" db="EMBL/GenBank/DDBJ databases">
        <title>Draft Genome Sequence of Lactobacillus curieae NBRC 111893 isolated from Koso, a Japanese sugar-Vegetable Fermented Beverage.</title>
        <authorList>
            <person name="Chiou T.Y."/>
            <person name="Oshima K."/>
            <person name="Suda W."/>
            <person name="Hattori M."/>
            <person name="Takahashi T."/>
        </authorList>
    </citation>
    <scope>NUCLEOTIDE SEQUENCE [LARGE SCALE GENOMIC DNA]</scope>
    <source>
        <strain evidence="2 3">NBRC111893</strain>
    </source>
</reference>
<feature type="compositionally biased region" description="Low complexity" evidence="1">
    <location>
        <begin position="344"/>
        <end position="357"/>
    </location>
</feature>
<dbReference type="OrthoDB" id="6440753at2"/>
<dbReference type="Proteomes" id="UP000286974">
    <property type="component" value="Unassembled WGS sequence"/>
</dbReference>
<evidence type="ECO:0000313" key="2">
    <source>
        <dbReference type="EMBL" id="GAY74272.1"/>
    </source>
</evidence>
<dbReference type="EMBL" id="BEXA01000008">
    <property type="protein sequence ID" value="GAY74272.1"/>
    <property type="molecule type" value="Genomic_DNA"/>
</dbReference>
<organism evidence="2 3">
    <name type="scientific">Lentilactobacillus kosonis</name>
    <dbReference type="NCBI Taxonomy" id="2810561"/>
    <lineage>
        <taxon>Bacteria</taxon>
        <taxon>Bacillati</taxon>
        <taxon>Bacillota</taxon>
        <taxon>Bacilli</taxon>
        <taxon>Lactobacillales</taxon>
        <taxon>Lactobacillaceae</taxon>
        <taxon>Lentilactobacillus</taxon>
    </lineage>
</organism>